<dbReference type="STRING" id="6186.A0A183KBG6"/>
<accession>A0A183KBG6</accession>
<dbReference type="AlphaFoldDB" id="A0A183KBG6"/>
<reference evidence="3" key="1">
    <citation type="submission" date="2016-06" db="UniProtKB">
        <authorList>
            <consortium name="WormBaseParasite"/>
        </authorList>
    </citation>
    <scope>IDENTIFICATION</scope>
</reference>
<dbReference type="WBParaSite" id="SCUD_0001235701-mRNA-1">
    <property type="protein sequence ID" value="SCUD_0001235701-mRNA-1"/>
    <property type="gene ID" value="SCUD_0001235701"/>
</dbReference>
<evidence type="ECO:0000313" key="3">
    <source>
        <dbReference type="WBParaSite" id="SCUD_0001235701-mRNA-1"/>
    </source>
</evidence>
<proteinExistence type="predicted"/>
<keyword evidence="2" id="KW-1185">Reference proteome</keyword>
<sequence>MASNTIVSETLCTNTGLSGSQEDDFSLNAHKFIAVPAHIETENKSGSILSPAVSNGPHHSAIEVPDESNYRDSLVLPGNISHALNNNQEPDAVLLDADYHGYPLSNSVAHKFGHKISEESNSDDLKLNGVYPHCLVSFNGFPVQYVLKTVKLIVIMVYEDPTLFHGRTWKRKILKSRYQLRIFKKGRCRDIQ</sequence>
<protein>
    <submittedName>
        <fullName evidence="3">HSF_DOMAIN domain-containing protein</fullName>
    </submittedName>
</protein>
<evidence type="ECO:0000313" key="1">
    <source>
        <dbReference type="EMBL" id="VDP48482.1"/>
    </source>
</evidence>
<dbReference type="Proteomes" id="UP000279833">
    <property type="component" value="Unassembled WGS sequence"/>
</dbReference>
<name>A0A183KBG6_9TREM</name>
<reference evidence="1 2" key="2">
    <citation type="submission" date="2018-11" db="EMBL/GenBank/DDBJ databases">
        <authorList>
            <consortium name="Pathogen Informatics"/>
        </authorList>
    </citation>
    <scope>NUCLEOTIDE SEQUENCE [LARGE SCALE GENOMIC DNA]</scope>
    <source>
        <strain evidence="1">Dakar</strain>
        <strain evidence="2">Dakar, Senegal</strain>
    </source>
</reference>
<organism evidence="3">
    <name type="scientific">Schistosoma curassoni</name>
    <dbReference type="NCBI Taxonomy" id="6186"/>
    <lineage>
        <taxon>Eukaryota</taxon>
        <taxon>Metazoa</taxon>
        <taxon>Spiralia</taxon>
        <taxon>Lophotrochozoa</taxon>
        <taxon>Platyhelminthes</taxon>
        <taxon>Trematoda</taxon>
        <taxon>Digenea</taxon>
        <taxon>Strigeidida</taxon>
        <taxon>Schistosomatoidea</taxon>
        <taxon>Schistosomatidae</taxon>
        <taxon>Schistosoma</taxon>
    </lineage>
</organism>
<gene>
    <name evidence="1" type="ORF">SCUD_LOCUS12354</name>
</gene>
<dbReference type="EMBL" id="UZAK01035067">
    <property type="protein sequence ID" value="VDP48482.1"/>
    <property type="molecule type" value="Genomic_DNA"/>
</dbReference>
<evidence type="ECO:0000313" key="2">
    <source>
        <dbReference type="Proteomes" id="UP000279833"/>
    </source>
</evidence>